<name>A0A1B7KM77_PARTM</name>
<dbReference type="EMBL" id="LXMA01000044">
    <property type="protein sequence ID" value="OAT71202.1"/>
    <property type="molecule type" value="Genomic_DNA"/>
</dbReference>
<proteinExistence type="predicted"/>
<keyword evidence="1" id="KW-0812">Transmembrane</keyword>
<keyword evidence="1" id="KW-0472">Membrane</keyword>
<organism evidence="2 3">
    <name type="scientific">Parageobacillus thermoglucosidasius</name>
    <name type="common">Geobacillus thermoglucosidasius</name>
    <dbReference type="NCBI Taxonomy" id="1426"/>
    <lineage>
        <taxon>Bacteria</taxon>
        <taxon>Bacillati</taxon>
        <taxon>Bacillota</taxon>
        <taxon>Bacilli</taxon>
        <taxon>Bacillales</taxon>
        <taxon>Anoxybacillaceae</taxon>
        <taxon>Parageobacillus</taxon>
    </lineage>
</organism>
<evidence type="ECO:0000313" key="3">
    <source>
        <dbReference type="Proteomes" id="UP000078290"/>
    </source>
</evidence>
<dbReference type="Proteomes" id="UP000078290">
    <property type="component" value="Unassembled WGS sequence"/>
</dbReference>
<comment type="caution">
    <text evidence="2">The sequence shown here is derived from an EMBL/GenBank/DDBJ whole genome shotgun (WGS) entry which is preliminary data.</text>
</comment>
<accession>A0A1B7KM77</accession>
<sequence length="145" mass="16847">MDSLLNNDVQINVIEVFLSTVVGALLAILFVAIINQKILYKISNWLHISNKHGDEDIWEFLFNSNDVEWVNIRDLESKIVYQGAVSAFSHKDDNRELVLSQVKVFKDDESGELRELYDMSFVYFNFDVNSKIIIEIDKRGEENDE</sequence>
<keyword evidence="1" id="KW-1133">Transmembrane helix</keyword>
<protein>
    <submittedName>
        <fullName evidence="2">Uncharacterized protein</fullName>
    </submittedName>
</protein>
<evidence type="ECO:0000313" key="2">
    <source>
        <dbReference type="EMBL" id="OAT71202.1"/>
    </source>
</evidence>
<dbReference type="AlphaFoldDB" id="A0A1B7KM77"/>
<gene>
    <name evidence="2" type="ORF">A7K69_15550</name>
</gene>
<feature type="transmembrane region" description="Helical" evidence="1">
    <location>
        <begin position="12"/>
        <end position="34"/>
    </location>
</feature>
<reference evidence="3" key="1">
    <citation type="submission" date="2016-05" db="EMBL/GenBank/DDBJ databases">
        <authorList>
            <person name="Wang W."/>
            <person name="Zhu L."/>
        </authorList>
    </citation>
    <scope>NUCLEOTIDE SEQUENCE [LARGE SCALE GENOMIC DNA]</scope>
    <source>
        <strain evidence="3">W-2</strain>
    </source>
</reference>
<evidence type="ECO:0000256" key="1">
    <source>
        <dbReference type="SAM" id="Phobius"/>
    </source>
</evidence>